<gene>
    <name evidence="1" type="ORF">ACFO0S_09740</name>
</gene>
<evidence type="ECO:0000313" key="2">
    <source>
        <dbReference type="Proteomes" id="UP001595733"/>
    </source>
</evidence>
<evidence type="ECO:0000313" key="1">
    <source>
        <dbReference type="EMBL" id="MFC4355328.1"/>
    </source>
</evidence>
<dbReference type="RefSeq" id="WP_378141799.1">
    <property type="nucleotide sequence ID" value="NZ_JBHSEF010000023.1"/>
</dbReference>
<sequence>MKRIVKETSTEIPMLTDDRFEQIEQFAELVKPLQQWMLKHYHPHSKIIIESSGATIVTDELFIPLKVGD</sequence>
<accession>A0ABV8UVH2</accession>
<proteinExistence type="predicted"/>
<dbReference type="Proteomes" id="UP001595733">
    <property type="component" value="Unassembled WGS sequence"/>
</dbReference>
<organism evidence="1 2">
    <name type="scientific">Chryseomicrobium palamuruense</name>
    <dbReference type="NCBI Taxonomy" id="682973"/>
    <lineage>
        <taxon>Bacteria</taxon>
        <taxon>Bacillati</taxon>
        <taxon>Bacillota</taxon>
        <taxon>Bacilli</taxon>
        <taxon>Bacillales</taxon>
        <taxon>Caryophanaceae</taxon>
        <taxon>Chryseomicrobium</taxon>
    </lineage>
</organism>
<protein>
    <submittedName>
        <fullName evidence="1">Uncharacterized protein</fullName>
    </submittedName>
</protein>
<dbReference type="EMBL" id="JBHSEF010000023">
    <property type="protein sequence ID" value="MFC4355328.1"/>
    <property type="molecule type" value="Genomic_DNA"/>
</dbReference>
<keyword evidence="2" id="KW-1185">Reference proteome</keyword>
<name>A0ABV8UVH2_9BACL</name>
<reference evidence="2" key="1">
    <citation type="journal article" date="2019" name="Int. J. Syst. Evol. Microbiol.">
        <title>The Global Catalogue of Microorganisms (GCM) 10K type strain sequencing project: providing services to taxonomists for standard genome sequencing and annotation.</title>
        <authorList>
            <consortium name="The Broad Institute Genomics Platform"/>
            <consortium name="The Broad Institute Genome Sequencing Center for Infectious Disease"/>
            <person name="Wu L."/>
            <person name="Ma J."/>
        </authorList>
    </citation>
    <scope>NUCLEOTIDE SEQUENCE [LARGE SCALE GENOMIC DNA]</scope>
    <source>
        <strain evidence="2">CCUG 50353</strain>
    </source>
</reference>
<comment type="caution">
    <text evidence="1">The sequence shown here is derived from an EMBL/GenBank/DDBJ whole genome shotgun (WGS) entry which is preliminary data.</text>
</comment>